<accession>A0A559KA46</accession>
<reference evidence="2 3" key="1">
    <citation type="submission" date="2019-07" db="EMBL/GenBank/DDBJ databases">
        <authorList>
            <person name="Kim J."/>
        </authorList>
    </citation>
    <scope>NUCLEOTIDE SEQUENCE [LARGE SCALE GENOMIC DNA]</scope>
    <source>
        <strain evidence="2 3">JC52</strain>
    </source>
</reference>
<dbReference type="Proteomes" id="UP000317036">
    <property type="component" value="Unassembled WGS sequence"/>
</dbReference>
<keyword evidence="1" id="KW-0812">Transmembrane</keyword>
<keyword evidence="1" id="KW-0472">Membrane</keyword>
<dbReference type="RefSeq" id="WP_144848451.1">
    <property type="nucleotide sequence ID" value="NZ_VNJI01000018.1"/>
</dbReference>
<organism evidence="2 3">
    <name type="scientific">Paenibacillus cremeus</name>
    <dbReference type="NCBI Taxonomy" id="2163881"/>
    <lineage>
        <taxon>Bacteria</taxon>
        <taxon>Bacillati</taxon>
        <taxon>Bacillota</taxon>
        <taxon>Bacilli</taxon>
        <taxon>Bacillales</taxon>
        <taxon>Paenibacillaceae</taxon>
        <taxon>Paenibacillus</taxon>
    </lineage>
</organism>
<evidence type="ECO:0000313" key="2">
    <source>
        <dbReference type="EMBL" id="TVY09007.1"/>
    </source>
</evidence>
<evidence type="ECO:0000313" key="3">
    <source>
        <dbReference type="Proteomes" id="UP000317036"/>
    </source>
</evidence>
<keyword evidence="1" id="KW-1133">Transmembrane helix</keyword>
<dbReference type="AlphaFoldDB" id="A0A559KA46"/>
<protein>
    <submittedName>
        <fullName evidence="2">Uncharacterized protein</fullName>
    </submittedName>
</protein>
<proteinExistence type="predicted"/>
<sequence>MVYIVLGIACYSIMADGPSLRKSGHTRDFWVLFALLSVAVLLFILLNSRMLTESPLAAIKWAVKPMADWLNRLLE</sequence>
<dbReference type="EMBL" id="VNJI01000018">
    <property type="protein sequence ID" value="TVY09007.1"/>
    <property type="molecule type" value="Genomic_DNA"/>
</dbReference>
<evidence type="ECO:0000256" key="1">
    <source>
        <dbReference type="SAM" id="Phobius"/>
    </source>
</evidence>
<name>A0A559KA46_9BACL</name>
<keyword evidence="3" id="KW-1185">Reference proteome</keyword>
<feature type="transmembrane region" description="Helical" evidence="1">
    <location>
        <begin position="29"/>
        <end position="46"/>
    </location>
</feature>
<comment type="caution">
    <text evidence="2">The sequence shown here is derived from an EMBL/GenBank/DDBJ whole genome shotgun (WGS) entry which is preliminary data.</text>
</comment>
<gene>
    <name evidence="2" type="ORF">FPZ49_16120</name>
</gene>